<evidence type="ECO:0008006" key="3">
    <source>
        <dbReference type="Google" id="ProtNLM"/>
    </source>
</evidence>
<accession>A0ABV2V681</accession>
<reference evidence="1 2" key="1">
    <citation type="submission" date="2024-06" db="EMBL/GenBank/DDBJ databases">
        <title>The Natural Products Discovery Center: Release of the First 8490 Sequenced Strains for Exploring Actinobacteria Biosynthetic Diversity.</title>
        <authorList>
            <person name="Kalkreuter E."/>
            <person name="Kautsar S.A."/>
            <person name="Yang D."/>
            <person name="Bader C.D."/>
            <person name="Teijaro C.N."/>
            <person name="Fluegel L."/>
            <person name="Davis C.M."/>
            <person name="Simpson J.R."/>
            <person name="Lauterbach L."/>
            <person name="Steele A.D."/>
            <person name="Gui C."/>
            <person name="Meng S."/>
            <person name="Li G."/>
            <person name="Viehrig K."/>
            <person name="Ye F."/>
            <person name="Su P."/>
            <person name="Kiefer A.F."/>
            <person name="Nichols A."/>
            <person name="Cepeda A.J."/>
            <person name="Yan W."/>
            <person name="Fan B."/>
            <person name="Jiang Y."/>
            <person name="Adhikari A."/>
            <person name="Zheng C.-J."/>
            <person name="Schuster L."/>
            <person name="Cowan T.M."/>
            <person name="Smanski M.J."/>
            <person name="Chevrette M.G."/>
            <person name="De Carvalho L.P.S."/>
            <person name="Shen B."/>
        </authorList>
    </citation>
    <scope>NUCLEOTIDE SEQUENCE [LARGE SCALE GENOMIC DNA]</scope>
    <source>
        <strain evidence="1 2">NPDC006434</strain>
    </source>
</reference>
<keyword evidence="2" id="KW-1185">Reference proteome</keyword>
<dbReference type="EMBL" id="JBEXPZ010000051">
    <property type="protein sequence ID" value="MET9849333.1"/>
    <property type="molecule type" value="Genomic_DNA"/>
</dbReference>
<name>A0ABV2V681_9ACTN</name>
<dbReference type="Proteomes" id="UP001550210">
    <property type="component" value="Unassembled WGS sequence"/>
</dbReference>
<sequence length="96" mass="11052">MRVLLKASFDTERSSEMLRSGKLHQMMEALKERTHPEATYFTVDQGRRTMYLFFDMTDSADMPSIAEPLFMEMGASIDYTPVMNFDDLQKGLAKLS</sequence>
<comment type="caution">
    <text evidence="1">The sequence shown here is derived from an EMBL/GenBank/DDBJ whole genome shotgun (WGS) entry which is preliminary data.</text>
</comment>
<organism evidence="1 2">
    <name type="scientific">Streptomyces ossamyceticus</name>
    <dbReference type="NCBI Taxonomy" id="249581"/>
    <lineage>
        <taxon>Bacteria</taxon>
        <taxon>Bacillati</taxon>
        <taxon>Actinomycetota</taxon>
        <taxon>Actinomycetes</taxon>
        <taxon>Kitasatosporales</taxon>
        <taxon>Streptomycetaceae</taxon>
        <taxon>Streptomyces</taxon>
    </lineage>
</organism>
<dbReference type="RefSeq" id="WP_355401809.1">
    <property type="nucleotide sequence ID" value="NZ_JBEXPZ010000051.1"/>
</dbReference>
<evidence type="ECO:0000313" key="2">
    <source>
        <dbReference type="Proteomes" id="UP001550210"/>
    </source>
</evidence>
<proteinExistence type="predicted"/>
<evidence type="ECO:0000313" key="1">
    <source>
        <dbReference type="EMBL" id="MET9849333.1"/>
    </source>
</evidence>
<gene>
    <name evidence="1" type="ORF">ABZZ21_33250</name>
</gene>
<protein>
    <recommendedName>
        <fullName evidence="3">Muconolactone delta-isomerase</fullName>
    </recommendedName>
</protein>